<evidence type="ECO:0000256" key="2">
    <source>
        <dbReference type="SAM" id="MobiDB-lite"/>
    </source>
</evidence>
<feature type="compositionally biased region" description="Polar residues" evidence="2">
    <location>
        <begin position="395"/>
        <end position="410"/>
    </location>
</feature>
<proteinExistence type="predicted"/>
<feature type="coiled-coil region" evidence="1">
    <location>
        <begin position="896"/>
        <end position="923"/>
    </location>
</feature>
<keyword evidence="1" id="KW-0175">Coiled coil</keyword>
<gene>
    <name evidence="3" type="ORF">CODIS_18690</name>
</gene>
<dbReference type="RefSeq" id="WP_069124229.1">
    <property type="nucleotide sequence ID" value="NZ_MARB01000009.1"/>
</dbReference>
<evidence type="ECO:0000313" key="4">
    <source>
        <dbReference type="Proteomes" id="UP000094769"/>
    </source>
</evidence>
<sequence>MSTINRIEVANFLNLNGEGESETWNPRYRVVTFNFHGQSTAMNMTNGVGKTSNVEAWLALLTRDPQLISRTREKMAPERDGYYSHIRIEFVVPERGTAAQDDFFVQQGSPVAGKETWVFGMYGYRSAGSINFYYYRGSLEQVPVANTTGGALTLLPNKEFRAVLKAAERNRHNPVREDWIAELSLHVSPISMRRQAEYQKRGGGDKSAELFALKSRKGENYDVTFFYEVIAPELLSGLMDREGEEGEHEFEDTILNAVMDVIRTRHNTLRKKVELEKVEEVLGVLAENAQKAADAEQAQKQYEQQRMRMAQDVVLLRNLVQEQPLPGIPESPTGKNHISMLKASIIIEPGDRDYRVLDTGIASLTGESVGALNQRARRVHSEGRKITQAIVIPCDSSSGERSGQKPSSYTPPAARELVESSSKWANGLTRQMALELLDDLETWFLSQEAHRNRYRTERNELEYDIEQLGRDLESQQERSNTIAHELDGLRDQQTRMKEDEAAYRDVQASGEFTEDEWSDPGRTAEQVVVEYQEADQARMEFLAERTRIDARKPQWDDFIRRFPGSADPEIVHQQHEEEKQSAVQRLDEVSRQKDQAEDEGRTLHEKSLEGESAVTRYRSLVEQFARLDAGLGIYVRVFGDESPIRLDNKVVQEKVQAEADINATREKIVEFKSMMDDLTRFYSETGASSPIDWLSACEEERATLQARKPVVAREKSELTRQRQDLEEEQVAASPSARQALDYLEAANVPFTPLHRTIEAMSLDDDRRREVLSCFSAVLFAPVAATDDAALAAAACLAQYDLQIPVFMATALESFAREGNLKADKDQEFYYGLIAGVTTRAVACLLDPGLVEREKERLDSLIGNLVQEAGEIERRLKATSESAPLIVLARKAQLAVEASAESELTRQREHLKALEDRLPILKQRASDESLNAIRAAREFDRLGGQRKRDEVTHNLEEQERLLDDLRRAVEKNRIHRETLVQDVTGARRRLEEAYPADLRSLLEQAKQFSIEGGVEFLKYAPHREQELEEAFRRANARKEYRLNLVRAAAYLTAIQRAREGEDINGLIAKKKGELTKVKAEVDRVSEKRDELISRRKPLDGAMKAIDQAAQLAQQHFQPASRVALDLSGSDIDREQLESNEIFQQAEVLRVAVERSDDLAEVVREAEALQDLLSQMEIERDLQELRSLKNQSDSHKNAFLESVQQASKHEGLSDVERERLQTVLDLSGTQLVIAMARDIREIYERERSLYEQAAEAESESRSLVTKRIGYFIESAQDNLDLFKRVARAKHGDEPAHFQVSADMISREESEALIENIIATLDEEEAARKKRQKRGMENTESDDQYRGRLRDLIRQNTYRRIFRSPSVKYVSPHIRNDERPRPLTQSLSSGQRTAMTLQWIIRLAEFAISRELQGSISRVSARRRARERAQSILFIDGLFSDLSDEQLIREAMSGIRNTRGRFQLIGLIHNTKYTNDFDVFPVLLLGKVITGRNGSGGWVSIDEHSEETSTLADTVQVAEIRKETRPSVIDG</sequence>
<accession>A0A7Z1AFC6</accession>
<feature type="region of interest" description="Disordered" evidence="2">
    <location>
        <begin position="1325"/>
        <end position="1344"/>
    </location>
</feature>
<protein>
    <submittedName>
        <fullName evidence="3">Uncharacterized protein</fullName>
    </submittedName>
</protein>
<organism evidence="3 4">
    <name type="scientific">Candidatus Thiodiazotropha endolucinida</name>
    <dbReference type="NCBI Taxonomy" id="1655433"/>
    <lineage>
        <taxon>Bacteria</taxon>
        <taxon>Pseudomonadati</taxon>
        <taxon>Pseudomonadota</taxon>
        <taxon>Gammaproteobacteria</taxon>
        <taxon>Chromatiales</taxon>
        <taxon>Sedimenticolaceae</taxon>
        <taxon>Candidatus Thiodiazotropha</taxon>
    </lineage>
</organism>
<evidence type="ECO:0000256" key="1">
    <source>
        <dbReference type="SAM" id="Coils"/>
    </source>
</evidence>
<feature type="coiled-coil region" evidence="1">
    <location>
        <begin position="451"/>
        <end position="478"/>
    </location>
</feature>
<dbReference type="Proteomes" id="UP000094769">
    <property type="component" value="Unassembled WGS sequence"/>
</dbReference>
<dbReference type="OrthoDB" id="9145695at2"/>
<feature type="region of interest" description="Disordered" evidence="2">
    <location>
        <begin position="577"/>
        <end position="607"/>
    </location>
</feature>
<feature type="region of interest" description="Disordered" evidence="2">
    <location>
        <begin position="394"/>
        <end position="414"/>
    </location>
</feature>
<feature type="coiled-coil region" evidence="1">
    <location>
        <begin position="947"/>
        <end position="974"/>
    </location>
</feature>
<feature type="coiled-coil region" evidence="1">
    <location>
        <begin position="1157"/>
        <end position="1196"/>
    </location>
</feature>
<dbReference type="EMBL" id="MARB01000009">
    <property type="protein sequence ID" value="ODJ87761.1"/>
    <property type="molecule type" value="Genomic_DNA"/>
</dbReference>
<feature type="coiled-coil region" evidence="1">
    <location>
        <begin position="285"/>
        <end position="312"/>
    </location>
</feature>
<keyword evidence="4" id="KW-1185">Reference proteome</keyword>
<feature type="coiled-coil region" evidence="1">
    <location>
        <begin position="1066"/>
        <end position="1093"/>
    </location>
</feature>
<evidence type="ECO:0000313" key="3">
    <source>
        <dbReference type="EMBL" id="ODJ87761.1"/>
    </source>
</evidence>
<reference evidence="3 4" key="1">
    <citation type="submission" date="2016-06" db="EMBL/GenBank/DDBJ databases">
        <title>Genome sequence of endosymbiont of Candidatus Endolucinida thiodiazotropha.</title>
        <authorList>
            <person name="Poehlein A."/>
            <person name="Koenig S."/>
            <person name="Heiden S.E."/>
            <person name="Thuermer A."/>
            <person name="Voget S."/>
            <person name="Daniel R."/>
            <person name="Markert S."/>
            <person name="Gros O."/>
            <person name="Schweder T."/>
        </authorList>
    </citation>
    <scope>NUCLEOTIDE SEQUENCE [LARGE SCALE GENOMIC DNA]</scope>
    <source>
        <strain evidence="3 4">COS</strain>
    </source>
</reference>
<name>A0A7Z1AFC6_9GAMM</name>
<comment type="caution">
    <text evidence="3">The sequence shown here is derived from an EMBL/GenBank/DDBJ whole genome shotgun (WGS) entry which is preliminary data.</text>
</comment>